<reference evidence="2 3" key="1">
    <citation type="journal article" date="2019" name="Sci. Rep.">
        <title>Orb-weaving spider Araneus ventricosus genome elucidates the spidroin gene catalogue.</title>
        <authorList>
            <person name="Kono N."/>
            <person name="Nakamura H."/>
            <person name="Ohtoshi R."/>
            <person name="Moran D.A.P."/>
            <person name="Shinohara A."/>
            <person name="Yoshida Y."/>
            <person name="Fujiwara M."/>
            <person name="Mori M."/>
            <person name="Tomita M."/>
            <person name="Arakawa K."/>
        </authorList>
    </citation>
    <scope>NUCLEOTIDE SEQUENCE [LARGE SCALE GENOMIC DNA]</scope>
</reference>
<organism evidence="2 3">
    <name type="scientific">Araneus ventricosus</name>
    <name type="common">Orbweaver spider</name>
    <name type="synonym">Epeira ventricosa</name>
    <dbReference type="NCBI Taxonomy" id="182803"/>
    <lineage>
        <taxon>Eukaryota</taxon>
        <taxon>Metazoa</taxon>
        <taxon>Ecdysozoa</taxon>
        <taxon>Arthropoda</taxon>
        <taxon>Chelicerata</taxon>
        <taxon>Arachnida</taxon>
        <taxon>Araneae</taxon>
        <taxon>Araneomorphae</taxon>
        <taxon>Entelegynae</taxon>
        <taxon>Araneoidea</taxon>
        <taxon>Araneidae</taxon>
        <taxon>Araneus</taxon>
    </lineage>
</organism>
<accession>A0A4Y2QXU9</accession>
<evidence type="ECO:0000259" key="1">
    <source>
        <dbReference type="Pfam" id="PF14529"/>
    </source>
</evidence>
<dbReference type="AlphaFoldDB" id="A0A4Y2QXU9"/>
<dbReference type="InterPro" id="IPR005135">
    <property type="entry name" value="Endo/exonuclease/phosphatase"/>
</dbReference>
<dbReference type="GO" id="GO:0003824">
    <property type="term" value="F:catalytic activity"/>
    <property type="evidence" value="ECO:0007669"/>
    <property type="project" value="InterPro"/>
</dbReference>
<dbReference type="OrthoDB" id="6437148at2759"/>
<dbReference type="EMBL" id="BGPR01015152">
    <property type="protein sequence ID" value="GBN68193.1"/>
    <property type="molecule type" value="Genomic_DNA"/>
</dbReference>
<keyword evidence="3" id="KW-1185">Reference proteome</keyword>
<dbReference type="Proteomes" id="UP000499080">
    <property type="component" value="Unassembled WGS sequence"/>
</dbReference>
<dbReference type="SUPFAM" id="SSF56219">
    <property type="entry name" value="DNase I-like"/>
    <property type="match status" value="1"/>
</dbReference>
<dbReference type="Gene3D" id="3.60.10.10">
    <property type="entry name" value="Endonuclease/exonuclease/phosphatase"/>
    <property type="match status" value="1"/>
</dbReference>
<dbReference type="PANTHER" id="PTHR33273:SF2">
    <property type="entry name" value="ENDONUCLEASE_EXONUCLEASE_PHOSPHATASE DOMAIN-CONTAINING PROTEIN"/>
    <property type="match status" value="1"/>
</dbReference>
<dbReference type="Pfam" id="PF14529">
    <property type="entry name" value="Exo_endo_phos_2"/>
    <property type="match status" value="1"/>
</dbReference>
<evidence type="ECO:0000313" key="2">
    <source>
        <dbReference type="EMBL" id="GBN68193.1"/>
    </source>
</evidence>
<dbReference type="InterPro" id="IPR036691">
    <property type="entry name" value="Endo/exonu/phosph_ase_sf"/>
</dbReference>
<name>A0A4Y2QXU9_ARAVE</name>
<feature type="domain" description="Endonuclease/exonuclease/phosphatase" evidence="1">
    <location>
        <begin position="104"/>
        <end position="221"/>
    </location>
</feature>
<dbReference type="PANTHER" id="PTHR33273">
    <property type="entry name" value="DOMAIN-CONTAINING PROTEIN, PUTATIVE-RELATED"/>
    <property type="match status" value="1"/>
</dbReference>
<evidence type="ECO:0000313" key="3">
    <source>
        <dbReference type="Proteomes" id="UP000499080"/>
    </source>
</evidence>
<proteinExistence type="predicted"/>
<comment type="caution">
    <text evidence="2">The sequence shown here is derived from an EMBL/GenBank/DDBJ whole genome shotgun (WGS) entry which is preliminary data.</text>
</comment>
<sequence>MDQAQNKVNCGWRFLQANLGRSRPATSEIPTFRNGPHDVILLQEPYTVNGSLAATRLGWRAIHAQGGKSAILVSNPAIDVVELVKTVNIVGAQISDRTLSVAGFSIYFPPSSDKAELVAQLSATLEGINSSCVLIGGDIYMRHPLWGPELKDHRSSDEGLPFVDFIIKHSLNIWNDPNSDTTFHTERAKSWIDITVASAVLDFAAHSWQVTTRNLSDHNYLEYNLGELDVSERTPRYSLNKFRLRKVAQKFSNIEATLLDQLGRSVSPEDLDRFVLALTATIQEVCATYLKFTKSRPRTVPWWDAELETLRNKTCALKRRFHRVLNPAVKADNKAEYRMCHAEFRRMLSTKRDKSWSEFCQEVSCLNEYALPYKICANKVRRPLVIGSIQVDGRPRTSLRESIEQIV</sequence>
<gene>
    <name evidence="2" type="ORF">AVEN_116065_1</name>
</gene>
<protein>
    <recommendedName>
        <fullName evidence="1">Endonuclease/exonuclease/phosphatase domain-containing protein</fullName>
    </recommendedName>
</protein>